<feature type="repeat" description="WD" evidence="4">
    <location>
        <begin position="341"/>
        <end position="381"/>
    </location>
</feature>
<dbReference type="GO" id="GO:0000045">
    <property type="term" value="P:autophagosome assembly"/>
    <property type="evidence" value="ECO:0007669"/>
    <property type="project" value="InterPro"/>
</dbReference>
<dbReference type="GO" id="GO:0034274">
    <property type="term" value="C:Atg12-Atg5-Atg16 complex"/>
    <property type="evidence" value="ECO:0007669"/>
    <property type="project" value="TreeGrafter"/>
</dbReference>
<organism evidence="7">
    <name type="scientific">Culex tarsalis</name>
    <name type="common">Encephalitis mosquito</name>
    <dbReference type="NCBI Taxonomy" id="7177"/>
    <lineage>
        <taxon>Eukaryota</taxon>
        <taxon>Metazoa</taxon>
        <taxon>Ecdysozoa</taxon>
        <taxon>Arthropoda</taxon>
        <taxon>Hexapoda</taxon>
        <taxon>Insecta</taxon>
        <taxon>Pterygota</taxon>
        <taxon>Neoptera</taxon>
        <taxon>Endopterygota</taxon>
        <taxon>Diptera</taxon>
        <taxon>Nematocera</taxon>
        <taxon>Culicoidea</taxon>
        <taxon>Culicidae</taxon>
        <taxon>Culicinae</taxon>
        <taxon>Culicini</taxon>
        <taxon>Culex</taxon>
        <taxon>Culex</taxon>
    </lineage>
</organism>
<dbReference type="PROSITE" id="PS00678">
    <property type="entry name" value="WD_REPEATS_1"/>
    <property type="match status" value="2"/>
</dbReference>
<evidence type="ECO:0000256" key="2">
    <source>
        <dbReference type="ARBA" id="ARBA00022574"/>
    </source>
</evidence>
<evidence type="ECO:0000256" key="5">
    <source>
        <dbReference type="SAM" id="Coils"/>
    </source>
</evidence>
<dbReference type="InterPro" id="IPR015943">
    <property type="entry name" value="WD40/YVTN_repeat-like_dom_sf"/>
</dbReference>
<dbReference type="InterPro" id="IPR020472">
    <property type="entry name" value="WD40_PAC1"/>
</dbReference>
<sequence length="546" mass="60270">MATAGSNWRDVIANRLRERNQEETARFADIIAFNNRLFDTATKLRQENLELKIDKKIRDSSAGLVAGAGSDHLQLTAITNAQIQSLEKKCLAQQEELTELHKRKGEHSQMIITLNQKLADCQRALGEKERALVEQCSMNVSLREELEKLRAAHTTVLDEQPFLQLRANAAEEKLRAVQDENNKLLGLLMEYKSRDAEVMNRENDKFLKLKKAQIESELAGAIRDIAGPSGLGGGGAMDRFDFGSDGFPEGIEFKFDVHDGEVNAVRWSPVEGVVATGGADRKVKLWDVSKGKWEPRGSLVGSNQGINSVEFDSTGSHILAASNDFASRVWSVADQRLRHTLTGHSGKVMAAKFLGSAFLVTGSHDRTLKVWDLKNRSCTETKFAGSSCNDLVTTDSSSIISGHFDKKIRFWDTRTADCTGNDIPMQGKITSLDLSKDSKFLLCCVRDDTINLLDLRQNKIVRTFRSDNFKVGCDWSRVAFSPTCQRFAAGSADGSVFVWNINGPLESVLKDPNGNGAAVTAVSWHPFSSVLASVDRAKKCTIWANA</sequence>
<dbReference type="InterPro" id="IPR019775">
    <property type="entry name" value="WD40_repeat_CS"/>
</dbReference>
<name>A0A1Q3FUH4_CULTA</name>
<comment type="similarity">
    <text evidence="1">Belongs to the WD repeat ATG16 family.</text>
</comment>
<keyword evidence="3" id="KW-0677">Repeat</keyword>
<dbReference type="InterPro" id="IPR036322">
    <property type="entry name" value="WD40_repeat_dom_sf"/>
</dbReference>
<accession>A0A1Q3FUH4</accession>
<dbReference type="SMART" id="SM00320">
    <property type="entry name" value="WD40"/>
    <property type="match status" value="7"/>
</dbReference>
<dbReference type="CDD" id="cd00200">
    <property type="entry name" value="WD40"/>
    <property type="match status" value="1"/>
</dbReference>
<dbReference type="GO" id="GO:0000421">
    <property type="term" value="C:autophagosome membrane"/>
    <property type="evidence" value="ECO:0007669"/>
    <property type="project" value="TreeGrafter"/>
</dbReference>
<dbReference type="PROSITE" id="PS50294">
    <property type="entry name" value="WD_REPEATS_REGION"/>
    <property type="match status" value="2"/>
</dbReference>
<dbReference type="PROSITE" id="PS50082">
    <property type="entry name" value="WD_REPEATS_2"/>
    <property type="match status" value="4"/>
</dbReference>
<dbReference type="CDD" id="cd22887">
    <property type="entry name" value="Atg16_CCD"/>
    <property type="match status" value="1"/>
</dbReference>
<dbReference type="PANTHER" id="PTHR19878:SF8">
    <property type="entry name" value="AUTOPHAGY-RELATED 16, ISOFORM F"/>
    <property type="match status" value="1"/>
</dbReference>
<evidence type="ECO:0000259" key="6">
    <source>
        <dbReference type="Pfam" id="PF08614"/>
    </source>
</evidence>
<feature type="coiled-coil region" evidence="5">
    <location>
        <begin position="139"/>
        <end position="187"/>
    </location>
</feature>
<dbReference type="EMBL" id="GFDL01003795">
    <property type="protein sequence ID" value="JAV31250.1"/>
    <property type="molecule type" value="Transcribed_RNA"/>
</dbReference>
<dbReference type="SUPFAM" id="SSF50978">
    <property type="entry name" value="WD40 repeat-like"/>
    <property type="match status" value="1"/>
</dbReference>
<evidence type="ECO:0000256" key="1">
    <source>
        <dbReference type="ARBA" id="ARBA00009271"/>
    </source>
</evidence>
<feature type="repeat" description="WD" evidence="4">
    <location>
        <begin position="255"/>
        <end position="292"/>
    </location>
</feature>
<dbReference type="GO" id="GO:0043495">
    <property type="term" value="F:protein-membrane adaptor activity"/>
    <property type="evidence" value="ECO:0007669"/>
    <property type="project" value="TreeGrafter"/>
</dbReference>
<evidence type="ECO:0000313" key="7">
    <source>
        <dbReference type="EMBL" id="JAV31250.1"/>
    </source>
</evidence>
<dbReference type="InterPro" id="IPR001680">
    <property type="entry name" value="WD40_rpt"/>
</dbReference>
<dbReference type="PRINTS" id="PR00320">
    <property type="entry name" value="GPROTEINBRPT"/>
</dbReference>
<feature type="repeat" description="WD" evidence="4">
    <location>
        <begin position="478"/>
        <end position="502"/>
    </location>
</feature>
<evidence type="ECO:0000256" key="3">
    <source>
        <dbReference type="ARBA" id="ARBA00022737"/>
    </source>
</evidence>
<keyword evidence="2 4" id="KW-0853">WD repeat</keyword>
<dbReference type="PANTHER" id="PTHR19878">
    <property type="entry name" value="AUTOPHAGY PROTEIN 16-LIKE"/>
    <property type="match status" value="1"/>
</dbReference>
<feature type="repeat" description="WD" evidence="4">
    <location>
        <begin position="299"/>
        <end position="340"/>
    </location>
</feature>
<proteinExistence type="inferred from homology"/>
<reference evidence="7" key="1">
    <citation type="submission" date="2017-01" db="EMBL/GenBank/DDBJ databases">
        <title>A deep insight into the sialotranscriptome of adult male and female Cluex tarsalis mosquitoes.</title>
        <authorList>
            <person name="Ribeiro J.M."/>
            <person name="Moreira F."/>
            <person name="Bernard K.A."/>
            <person name="Calvo E."/>
        </authorList>
    </citation>
    <scope>NUCLEOTIDE SEQUENCE</scope>
    <source>
        <strain evidence="7">Kern County</strain>
        <tissue evidence="7">Salivary glands</tissue>
    </source>
</reference>
<dbReference type="Gene3D" id="2.130.10.10">
    <property type="entry name" value="YVTN repeat-like/Quinoprotein amine dehydrogenase"/>
    <property type="match status" value="3"/>
</dbReference>
<protein>
    <submittedName>
        <fullName evidence="7">Putative autophagy-related protein 16 isoform x3</fullName>
    </submittedName>
</protein>
<keyword evidence="5" id="KW-0175">Coiled coil</keyword>
<feature type="domain" description="Autophagy-related protein 16" evidence="6">
    <location>
        <begin position="12"/>
        <end position="200"/>
    </location>
</feature>
<dbReference type="Pfam" id="PF08614">
    <property type="entry name" value="ATG16"/>
    <property type="match status" value="1"/>
</dbReference>
<dbReference type="InterPro" id="IPR013923">
    <property type="entry name" value="Autophagy-rel_prot_16_dom"/>
</dbReference>
<dbReference type="GO" id="GO:0034045">
    <property type="term" value="C:phagophore assembly site membrane"/>
    <property type="evidence" value="ECO:0007669"/>
    <property type="project" value="TreeGrafter"/>
</dbReference>
<dbReference type="AlphaFoldDB" id="A0A1Q3FUH4"/>
<evidence type="ECO:0000256" key="4">
    <source>
        <dbReference type="PROSITE-ProRule" id="PRU00221"/>
    </source>
</evidence>
<dbReference type="InterPro" id="IPR045160">
    <property type="entry name" value="ATG16"/>
</dbReference>
<dbReference type="Pfam" id="PF00400">
    <property type="entry name" value="WD40"/>
    <property type="match status" value="6"/>
</dbReference>